<evidence type="ECO:0000256" key="1">
    <source>
        <dbReference type="SAM" id="Phobius"/>
    </source>
</evidence>
<keyword evidence="1" id="KW-0472">Membrane</keyword>
<dbReference type="GeneID" id="3741777"/>
<evidence type="ECO:0000313" key="2">
    <source>
        <dbReference type="EMBL" id="AAW82555.1"/>
    </source>
</evidence>
<keyword evidence="1" id="KW-0812">Transmembrane</keyword>
<keyword evidence="1" id="KW-1133">Transmembrane helix</keyword>
<dbReference type="EMBL" id="AY916449">
    <property type="protein sequence ID" value="AAW82555.1"/>
    <property type="molecule type" value="Genomic_DNA"/>
</dbReference>
<organism evidence="2">
    <name type="scientific">Phalaenopsis aphrodite subsp. formosana</name>
    <name type="common">Moth orchid</name>
    <dbReference type="NCBI Taxonomy" id="308872"/>
    <lineage>
        <taxon>Eukaryota</taxon>
        <taxon>Viridiplantae</taxon>
        <taxon>Streptophyta</taxon>
        <taxon>Embryophyta</taxon>
        <taxon>Tracheophyta</taxon>
        <taxon>Spermatophyta</taxon>
        <taxon>Magnoliopsida</taxon>
        <taxon>Liliopsida</taxon>
        <taxon>Asparagales</taxon>
        <taxon>Orchidaceae</taxon>
        <taxon>Epidendroideae</taxon>
        <taxon>Vandeae</taxon>
        <taxon>Aeridinae</taxon>
        <taxon>Phalaenopsis</taxon>
    </lineage>
</organism>
<protein>
    <submittedName>
        <fullName evidence="2">Uncharacterized protein</fullName>
    </submittedName>
</protein>
<geneLocation type="chloroplast" evidence="2"/>
<reference evidence="2" key="2">
    <citation type="journal article" date="2006" name="Mol. Biol. Evol.">
        <title>The chloroplast genome of Phalaenopsis aphrodite (Orchidaceae): comparative analysis of evolutionary rate with that of grasses and its phylogenetic implications.</title>
        <authorList>
            <person name="Chang C.-C."/>
            <person name="Lin H.-C."/>
            <person name="Lin I.-P."/>
            <person name="Chow T.-Y."/>
            <person name="Chen H.-H."/>
            <person name="Chen W.-H."/>
            <person name="Cheng C.-H."/>
            <person name="Lin C.-Y."/>
            <person name="Liu S.-M."/>
            <person name="Chang C.-C."/>
            <person name="Chaw S.-M."/>
        </authorList>
    </citation>
    <scope>NUCLEOTIDE SEQUENCE</scope>
</reference>
<keyword evidence="2" id="KW-0150">Chloroplast</keyword>
<sequence length="87" mass="10157">MSHWTCQFDVSHLVPSYPRINKFHPAFFTKFRVFFFSPNSSVISTSTNSTFYGSRNSFTKQSIFFRFISFIMKSIGFCHLSNYLSIG</sequence>
<dbReference type="RefSeq" id="YP_358569.1">
    <property type="nucleotide sequence ID" value="NC_007499.1"/>
</dbReference>
<accession>Q3BAP9</accession>
<keyword evidence="2" id="KW-0934">Plastid</keyword>
<proteinExistence type="predicted"/>
<dbReference type="AlphaFoldDB" id="Q3BAP9"/>
<name>Q3BAP9_PHAAO</name>
<feature type="transmembrane region" description="Helical" evidence="1">
    <location>
        <begin position="63"/>
        <end position="84"/>
    </location>
</feature>
<reference evidence="2" key="1">
    <citation type="submission" date="2005-02" db="EMBL/GenBank/DDBJ databases">
        <authorList>
            <person name="Lin H.-C."/>
            <person name="Chaw S.-M."/>
            <person name="Lin I.-P."/>
            <person name="Chow T.-Y."/>
            <person name="Chen H.-H."/>
            <person name="Chen W.-H."/>
            <person name="Cheng C.-H."/>
            <person name="Liu S.-M."/>
            <person name="Chang C.-C."/>
            <person name="Chang C.-C."/>
        </authorList>
    </citation>
    <scope>NUCLEOTIDE SEQUENCE</scope>
</reference>